<sequence length="309" mass="33524">MPILRLLAALCALVAAVPANAYWEYGHQTVAAVAWESVKPETRRQIQALLRQGALLQTPTCPTRTLEEASVWADCIKPMGDRFSYQSSWHYQNVNVCRPFSLKEACKDGNCVSAQIDRNARLLADKSLPVRERIMALAFLTHFVGDLAQPMHAGDRGDLGGNQVAANYGAIGGRTNLHSIWDGWLPERAITTGPAARSGGANNLSLPQRARELIAEVPAGERAVLVGGTVADWSRQSWENARTLAYASLIGDPCGPLPKERPTLTEARVEELIAPVRRQVTAGGLRLARLLDDALLEGKSPQPPKRGGN</sequence>
<keyword evidence="6" id="KW-0325">Glycoprotein</keyword>
<name>A0ABT3JF18_9SPHN</name>
<evidence type="ECO:0000256" key="5">
    <source>
        <dbReference type="ARBA" id="ARBA00023157"/>
    </source>
</evidence>
<comment type="caution">
    <text evidence="8">The sequence shown here is derived from an EMBL/GenBank/DDBJ whole genome shotgun (WGS) entry which is preliminary data.</text>
</comment>
<keyword evidence="2" id="KW-0479">Metal-binding</keyword>
<evidence type="ECO:0000256" key="3">
    <source>
        <dbReference type="ARBA" id="ARBA00022759"/>
    </source>
</evidence>
<evidence type="ECO:0000256" key="2">
    <source>
        <dbReference type="ARBA" id="ARBA00022723"/>
    </source>
</evidence>
<organism evidence="8 9">
    <name type="scientific">Sphingomonas arvum</name>
    <dbReference type="NCBI Taxonomy" id="2992113"/>
    <lineage>
        <taxon>Bacteria</taxon>
        <taxon>Pseudomonadati</taxon>
        <taxon>Pseudomonadota</taxon>
        <taxon>Alphaproteobacteria</taxon>
        <taxon>Sphingomonadales</taxon>
        <taxon>Sphingomonadaceae</taxon>
        <taxon>Sphingomonas</taxon>
    </lineage>
</organism>
<feature type="signal peptide" evidence="7">
    <location>
        <begin position="1"/>
        <end position="21"/>
    </location>
</feature>
<evidence type="ECO:0000256" key="4">
    <source>
        <dbReference type="ARBA" id="ARBA00022801"/>
    </source>
</evidence>
<dbReference type="CDD" id="cd11010">
    <property type="entry name" value="S1-P1_nuclease"/>
    <property type="match status" value="1"/>
</dbReference>
<feature type="chain" id="PRO_5045799796" evidence="7">
    <location>
        <begin position="22"/>
        <end position="309"/>
    </location>
</feature>
<dbReference type="RefSeq" id="WP_264882094.1">
    <property type="nucleotide sequence ID" value="NZ_JAPDOB010000002.1"/>
</dbReference>
<dbReference type="PANTHER" id="PTHR33146:SF26">
    <property type="entry name" value="ENDONUCLEASE 4"/>
    <property type="match status" value="1"/>
</dbReference>
<keyword evidence="4" id="KW-0378">Hydrolase</keyword>
<gene>
    <name evidence="8" type="ORF">OMW55_07515</name>
</gene>
<evidence type="ECO:0000256" key="1">
    <source>
        <dbReference type="ARBA" id="ARBA00022722"/>
    </source>
</evidence>
<evidence type="ECO:0000313" key="8">
    <source>
        <dbReference type="EMBL" id="MCW3797649.1"/>
    </source>
</evidence>
<evidence type="ECO:0000313" key="9">
    <source>
        <dbReference type="Proteomes" id="UP001526246"/>
    </source>
</evidence>
<keyword evidence="3" id="KW-0255">Endonuclease</keyword>
<protein>
    <submittedName>
        <fullName evidence="8">S1/P1 nuclease</fullName>
    </submittedName>
</protein>
<accession>A0ABT3JF18</accession>
<proteinExistence type="predicted"/>
<evidence type="ECO:0000256" key="6">
    <source>
        <dbReference type="ARBA" id="ARBA00023180"/>
    </source>
</evidence>
<keyword evidence="5" id="KW-1015">Disulfide bond</keyword>
<keyword evidence="7" id="KW-0732">Signal</keyword>
<dbReference type="InterPro" id="IPR003154">
    <property type="entry name" value="S1/P1nuclease"/>
</dbReference>
<evidence type="ECO:0000256" key="7">
    <source>
        <dbReference type="SAM" id="SignalP"/>
    </source>
</evidence>
<keyword evidence="1" id="KW-0540">Nuclease</keyword>
<reference evidence="8 9" key="1">
    <citation type="submission" date="2022-10" db="EMBL/GenBank/DDBJ databases">
        <title>Sphingomonas sp.</title>
        <authorList>
            <person name="Jin C."/>
        </authorList>
    </citation>
    <scope>NUCLEOTIDE SEQUENCE [LARGE SCALE GENOMIC DNA]</scope>
    <source>
        <strain evidence="8 9">BN140010</strain>
    </source>
</reference>
<dbReference type="Pfam" id="PF02265">
    <property type="entry name" value="S1-P1_nuclease"/>
    <property type="match status" value="1"/>
</dbReference>
<keyword evidence="9" id="KW-1185">Reference proteome</keyword>
<dbReference type="Proteomes" id="UP001526246">
    <property type="component" value="Unassembled WGS sequence"/>
</dbReference>
<dbReference type="Gene3D" id="1.10.575.10">
    <property type="entry name" value="P1 Nuclease"/>
    <property type="match status" value="1"/>
</dbReference>
<dbReference type="PANTHER" id="PTHR33146">
    <property type="entry name" value="ENDONUCLEASE 4"/>
    <property type="match status" value="1"/>
</dbReference>
<dbReference type="EMBL" id="JAPDOB010000002">
    <property type="protein sequence ID" value="MCW3797649.1"/>
    <property type="molecule type" value="Genomic_DNA"/>
</dbReference>
<dbReference type="InterPro" id="IPR008947">
    <property type="entry name" value="PLipase_C/P1_nuclease_dom_sf"/>
</dbReference>
<dbReference type="SUPFAM" id="SSF48537">
    <property type="entry name" value="Phospholipase C/P1 nuclease"/>
    <property type="match status" value="1"/>
</dbReference>